<protein>
    <submittedName>
        <fullName evidence="2">Uncharacterized protein</fullName>
    </submittedName>
</protein>
<reference evidence="2" key="1">
    <citation type="submission" date="2023-10" db="EMBL/GenBank/DDBJ databases">
        <authorList>
            <person name="Chen Y."/>
            <person name="Shah S."/>
            <person name="Dougan E. K."/>
            <person name="Thang M."/>
            <person name="Chan C."/>
        </authorList>
    </citation>
    <scope>NUCLEOTIDE SEQUENCE [LARGE SCALE GENOMIC DNA]</scope>
</reference>
<sequence length="773" mass="88295">QYALLNPLCECVGTVYYDGIEVVEVRWDKCIRTGGPEGPLAFNLIVAAMWGSTIREWDVLGLGYRIEFATGSTSCVSIINHFLWADNCYVLARSREELTRMLYGLTTQLHDYGMKWEESSLLYMVFGVEPPRDVEGEILCTADLVLSMGSEESGVYRFRRTTEMDVLGAHICSELHVNEHPDLDASIDSARRAFWGQATFFRSTAIPLKDKDERYAQRVQSIVLYAAEGCTDDSSSLSALHIFEGKCLSVMSRCIRREGESYQEWNTRRYERARQKSHDAHFAGIVQKFLRVHWMWAIDIHDFAHRLITDREALEANSMRARRDSRFSCLAFGRLWDRMRTDSSEALRCWGNWKEASSMKIHRGGQESVGLRPWYYSLESFYGLSWWDFFAGSFENFMDFAANVCSSTMLKYFQKKCKDLAPSGVPVFLNLDEDGGVHIGQDREDTPAYRDRLSKRIALHNMRCTQWDLDTDGIPLDIQGDSLLVINWLCGKWKVLAQVYQKRVDALINKLDDMQETYSVRPPEAGRDFFSHSFREWNQRADSLTHQARQGHVYADFVYLNDFESQCYIPCLIKAGFDGGVYSRGSACGVWMQIGLRNKYIFSRTDIIFKDVYLAAWCLPPSATVTDTELSAAERICEVLPQVDHEVAHVGSHVPVLAQTAADVKMSELEMDNEDNMRCLLLQTMHKMDDNTERIQDAIVVQGSKIDNVQTQVQKQGSKIDNAQTQVQRFEARYNQLEAFVQRLQGLARSGSAASAASTRPVFTRPANTIHYT</sequence>
<gene>
    <name evidence="2" type="ORF">PCOR1329_LOCUS77751</name>
</gene>
<evidence type="ECO:0000256" key="1">
    <source>
        <dbReference type="SAM" id="Coils"/>
    </source>
</evidence>
<proteinExistence type="predicted"/>
<name>A0ABN9XPW3_9DINO</name>
<evidence type="ECO:0000313" key="3">
    <source>
        <dbReference type="Proteomes" id="UP001189429"/>
    </source>
</evidence>
<comment type="caution">
    <text evidence="2">The sequence shown here is derived from an EMBL/GenBank/DDBJ whole genome shotgun (WGS) entry which is preliminary data.</text>
</comment>
<organism evidence="2 3">
    <name type="scientific">Prorocentrum cordatum</name>
    <dbReference type="NCBI Taxonomy" id="2364126"/>
    <lineage>
        <taxon>Eukaryota</taxon>
        <taxon>Sar</taxon>
        <taxon>Alveolata</taxon>
        <taxon>Dinophyceae</taxon>
        <taxon>Prorocentrales</taxon>
        <taxon>Prorocentraceae</taxon>
        <taxon>Prorocentrum</taxon>
    </lineage>
</organism>
<accession>A0ABN9XPW3</accession>
<feature type="coiled-coil region" evidence="1">
    <location>
        <begin position="706"/>
        <end position="740"/>
    </location>
</feature>
<dbReference type="Gene3D" id="3.30.420.10">
    <property type="entry name" value="Ribonuclease H-like superfamily/Ribonuclease H"/>
    <property type="match status" value="1"/>
</dbReference>
<evidence type="ECO:0000313" key="2">
    <source>
        <dbReference type="EMBL" id="CAK0900485.1"/>
    </source>
</evidence>
<feature type="non-terminal residue" evidence="2">
    <location>
        <position position="1"/>
    </location>
</feature>
<dbReference type="EMBL" id="CAUYUJ010020785">
    <property type="protein sequence ID" value="CAK0900485.1"/>
    <property type="molecule type" value="Genomic_DNA"/>
</dbReference>
<keyword evidence="1" id="KW-0175">Coiled coil</keyword>
<dbReference type="Proteomes" id="UP001189429">
    <property type="component" value="Unassembled WGS sequence"/>
</dbReference>
<dbReference type="InterPro" id="IPR036397">
    <property type="entry name" value="RNaseH_sf"/>
</dbReference>
<keyword evidence="3" id="KW-1185">Reference proteome</keyword>